<organism evidence="3 4">
    <name type="scientific">Arthrobotrys flagrans</name>
    <name type="common">Nematode-trapping fungus</name>
    <name type="synonym">Trichothecium flagrans</name>
    <dbReference type="NCBI Taxonomy" id="97331"/>
    <lineage>
        <taxon>Eukaryota</taxon>
        <taxon>Fungi</taxon>
        <taxon>Dikarya</taxon>
        <taxon>Ascomycota</taxon>
        <taxon>Pezizomycotina</taxon>
        <taxon>Orbiliomycetes</taxon>
        <taxon>Orbiliales</taxon>
        <taxon>Orbiliaceae</taxon>
        <taxon>Arthrobotrys</taxon>
    </lineage>
</organism>
<keyword evidence="2" id="KW-0732">Signal</keyword>
<dbReference type="RefSeq" id="XP_067491730.1">
    <property type="nucleotide sequence ID" value="XM_067633575.1"/>
</dbReference>
<evidence type="ECO:0000313" key="3">
    <source>
        <dbReference type="EMBL" id="RVD86186.1"/>
    </source>
</evidence>
<name>A0A437A4Y8_ARTFL</name>
<evidence type="ECO:0000256" key="1">
    <source>
        <dbReference type="SAM" id="MobiDB-lite"/>
    </source>
</evidence>
<dbReference type="EMBL" id="SAEB01000006">
    <property type="protein sequence ID" value="RVD86186.1"/>
    <property type="molecule type" value="Genomic_DNA"/>
</dbReference>
<feature type="compositionally biased region" description="Polar residues" evidence="1">
    <location>
        <begin position="1293"/>
        <end position="1302"/>
    </location>
</feature>
<gene>
    <name evidence="3" type="ORF">DFL_004475</name>
</gene>
<evidence type="ECO:0000256" key="2">
    <source>
        <dbReference type="SAM" id="SignalP"/>
    </source>
</evidence>
<feature type="region of interest" description="Disordered" evidence="1">
    <location>
        <begin position="1288"/>
        <end position="1308"/>
    </location>
</feature>
<comment type="caution">
    <text evidence="3">The sequence shown here is derived from an EMBL/GenBank/DDBJ whole genome shotgun (WGS) entry which is preliminary data.</text>
</comment>
<dbReference type="OrthoDB" id="5351856at2759"/>
<accession>A0A437A4Y8</accession>
<sequence>MALVSKFRILGLFLVYGSVALGHVLYERDEGRETTVQGKKITTTPLLDEHTRGYLPQKYTEQESSGKKHLRVRAPSEAPLLGEPDAPTRYDMIRGISTLRVEKEDMYIDPDYPGLSESYCNSAIVSTTVSAIKRFNGVSQYAADFFESIERSEIITDKGHYYGYEVSPNDEGPSLACSYSAKDRNLIAIPTLPDFRDPKSDFPRDIYRCWHYASRAGSDDLGWLPESPRYVTIHNIPDAYGLSAIKRLAKLWDENKMYTMSKGRGLSVSRADVNPELAEKEPEEYKNLNIYDAAWALLHQPWQTFGIIEFLGAYQYGLSRLQISNIRFALYDRDNKLASKSDLDSNPNAIAYATVFFELERRPAAPSNENPDDENTASPPGGGDFPDEVMEDVDVEGLLRSPVVDEDIIMGEAPSRLGSPIPALQIATWVSRPELPPGIHPLGPDWVRRHAETAEHPLSYLQLSNQYTTDIFFTAYASRLEQHLVLFSTITTARPPEMALPPPQLANVIRSAWLHSAGGTMLRGITLGNLLPKTLGILEEVRERWGRGSAPRSMSEDSFGAGTHDSNRERFNSILGRLAETWEGASILHLTALDEGILGINHILSVKYGRPLRLSENIDEDAKFLVFEFSNELPVSSDNTIEAGPSNPSGQEDTTSSPDLADLVVLAFEQGARSRVKYSKPYMPAGNSEESYMGRGPVGSRLIRLKRKYFRKSLTEIKAHKPNKLLSHEQTVAHIQLLLQDSVFQKDDFLTDAYPDFEAKVTDIGRKIELSTYELDIFGSTKDELEANDERLPHFAWSGDLGHLVIVQQPDSEWSASRSFDLKDMFVIETITTERKVQPSDPIFPMGTSPIRLFSFLDIQQDSRRILSYISGRLFGSQMPGPFVLMHKSNPFYVPPKTKVHIKDEFIKRLAWLIVLGLPEVRAVLEYAAEINYFMNPDRESRYIWPDSINTMIIQWVRRNNDEGDPQDLIPEIFIQLSISTRQNSAFWGKGKSALFTEEPTIQDHLQAGEPLEMQEVYRPSLPKPVRQNGFLVQEWLCRVDPERYQVSTRNPATWKFLDTAFWNWERKTGVAEQQAFKLEIESKTLVKVHISNARQRLEYEALVEPRGRLMIFQDGIPAPGKPIEGIKALAPAVYLIWDAAVKSYNTMGEDGQRMRKIEPPQYVVIMKVCDRTARLIRVLWSKYGKRFAPNKFYARSNNISLTLLSRALEIQGKDGEDIHSVRGSTESEIFFTTLLGTPEVGSILQAFQNYQSEMGTWRAYIAGIYLKWENDANARDGKIMIMLQNGERGKTPIQNPPNSKDTSGKGPFKFINYYSGP</sequence>
<reference evidence="3 4" key="1">
    <citation type="submission" date="2019-01" db="EMBL/GenBank/DDBJ databases">
        <title>Intercellular communication is required for trap formation in the nematode-trapping fungus Duddingtonia flagrans.</title>
        <authorList>
            <person name="Youssar L."/>
            <person name="Wernet V."/>
            <person name="Hensel N."/>
            <person name="Hildebrandt H.-G."/>
            <person name="Fischer R."/>
        </authorList>
    </citation>
    <scope>NUCLEOTIDE SEQUENCE [LARGE SCALE GENOMIC DNA]</scope>
    <source>
        <strain evidence="3 4">CBS H-5679</strain>
    </source>
</reference>
<feature type="region of interest" description="Disordered" evidence="1">
    <location>
        <begin position="364"/>
        <end position="389"/>
    </location>
</feature>
<feature type="region of interest" description="Disordered" evidence="1">
    <location>
        <begin position="637"/>
        <end position="657"/>
    </location>
</feature>
<protein>
    <submittedName>
        <fullName evidence="3">Uncharacterized protein</fullName>
    </submittedName>
</protein>
<keyword evidence="4" id="KW-1185">Reference proteome</keyword>
<dbReference type="VEuPathDB" id="FungiDB:DFL_004475"/>
<evidence type="ECO:0000313" key="4">
    <source>
        <dbReference type="Proteomes" id="UP000283090"/>
    </source>
</evidence>
<dbReference type="GeneID" id="93586786"/>
<feature type="signal peptide" evidence="2">
    <location>
        <begin position="1"/>
        <end position="22"/>
    </location>
</feature>
<feature type="chain" id="PRO_5019425637" evidence="2">
    <location>
        <begin position="23"/>
        <end position="1318"/>
    </location>
</feature>
<dbReference type="Proteomes" id="UP000283090">
    <property type="component" value="Unassembled WGS sequence"/>
</dbReference>
<proteinExistence type="predicted"/>